<dbReference type="AlphaFoldDB" id="A0ABD4A4D4"/>
<comment type="caution">
    <text evidence="1">The sequence shown here is derived from an EMBL/GenBank/DDBJ whole genome shotgun (WGS) entry which is preliminary data.</text>
</comment>
<sequence>MIRREEKCFIRHIFFIEEVNGNERFFRLTKSTKAISRQEIAS</sequence>
<gene>
    <name evidence="1" type="ORF">B4167_0227</name>
</gene>
<proteinExistence type="predicted"/>
<reference evidence="1 2" key="1">
    <citation type="submission" date="2015-01" db="EMBL/GenBank/DDBJ databases">
        <title>Draft Genome Sequences of Four Bacillus thermoamylovorans Strains, Isolated From Food Products.</title>
        <authorList>
            <person name="Krawcyk A.O."/>
            <person name="Berendsen E.M."/>
            <person name="Eijlander R.T."/>
            <person name="de Jong A."/>
            <person name="Wells-Bennik M."/>
            <person name="Kuipers O.P."/>
        </authorList>
    </citation>
    <scope>NUCLEOTIDE SEQUENCE [LARGE SCALE GENOMIC DNA]</scope>
    <source>
        <strain evidence="1 2">B4167</strain>
    </source>
</reference>
<evidence type="ECO:0000313" key="1">
    <source>
        <dbReference type="EMBL" id="KIO71273.1"/>
    </source>
</evidence>
<accession>A0ABD4A4D4</accession>
<organism evidence="1 2">
    <name type="scientific">Caldibacillus thermoamylovorans</name>
    <dbReference type="NCBI Taxonomy" id="35841"/>
    <lineage>
        <taxon>Bacteria</taxon>
        <taxon>Bacillati</taxon>
        <taxon>Bacillota</taxon>
        <taxon>Bacilli</taxon>
        <taxon>Bacillales</taxon>
        <taxon>Bacillaceae</taxon>
        <taxon>Caldibacillus</taxon>
    </lineage>
</organism>
<dbReference type="Proteomes" id="UP000032076">
    <property type="component" value="Unassembled WGS sequence"/>
</dbReference>
<dbReference type="EMBL" id="JXLU01000131">
    <property type="protein sequence ID" value="KIO71273.1"/>
    <property type="molecule type" value="Genomic_DNA"/>
</dbReference>
<evidence type="ECO:0000313" key="2">
    <source>
        <dbReference type="Proteomes" id="UP000032076"/>
    </source>
</evidence>
<protein>
    <submittedName>
        <fullName evidence="1">Uncharacterized protein</fullName>
    </submittedName>
</protein>
<name>A0ABD4A4D4_9BACI</name>